<reference evidence="1 2" key="1">
    <citation type="journal article" date="2015" name="Nature">
        <title>rRNA introns, odd ribosomes, and small enigmatic genomes across a large radiation of phyla.</title>
        <authorList>
            <person name="Brown C.T."/>
            <person name="Hug L.A."/>
            <person name="Thomas B.C."/>
            <person name="Sharon I."/>
            <person name="Castelle C.J."/>
            <person name="Singh A."/>
            <person name="Wilkins M.J."/>
            <person name="Williams K.H."/>
            <person name="Banfield J.F."/>
        </authorList>
    </citation>
    <scope>NUCLEOTIDE SEQUENCE [LARGE SCALE GENOMIC DNA]</scope>
</reference>
<dbReference type="AlphaFoldDB" id="A0A0G1TV57"/>
<keyword evidence="1" id="KW-0548">Nucleotidyltransferase</keyword>
<dbReference type="PANTHER" id="PTHR42763">
    <property type="entry name" value="ADP-GLUCOSE PHOSPHORYLASE"/>
    <property type="match status" value="1"/>
</dbReference>
<proteinExistence type="predicted"/>
<dbReference type="GO" id="GO:0016779">
    <property type="term" value="F:nucleotidyltransferase activity"/>
    <property type="evidence" value="ECO:0007669"/>
    <property type="project" value="UniProtKB-KW"/>
</dbReference>
<protein>
    <submittedName>
        <fullName evidence="1">Galactose-1-phosphate uridylyltransferase</fullName>
    </submittedName>
</protein>
<dbReference type="EMBL" id="LCOY01000070">
    <property type="protein sequence ID" value="KKU85732.1"/>
    <property type="molecule type" value="Genomic_DNA"/>
</dbReference>
<dbReference type="InterPro" id="IPR036265">
    <property type="entry name" value="HIT-like_sf"/>
</dbReference>
<organism evidence="1 2">
    <name type="scientific">Candidatus Gottesmanbacteria bacterium GW2011_GWA2_47_9</name>
    <dbReference type="NCBI Taxonomy" id="1618445"/>
    <lineage>
        <taxon>Bacteria</taxon>
        <taxon>Candidatus Gottesmaniibacteriota</taxon>
    </lineage>
</organism>
<dbReference type="SUPFAM" id="SSF54197">
    <property type="entry name" value="HIT-like"/>
    <property type="match status" value="1"/>
</dbReference>
<evidence type="ECO:0000313" key="1">
    <source>
        <dbReference type="EMBL" id="KKU85732.1"/>
    </source>
</evidence>
<dbReference type="Gene3D" id="3.30.428.10">
    <property type="entry name" value="HIT-like"/>
    <property type="match status" value="2"/>
</dbReference>
<sequence length="126" mass="14312">MAKYVPDGKTQRWVIIAPQRTVRPHDAAPAPNESKCPFCNGNEAATPPEVYRAGTGDKNMPGWQVRVVPNKFPITDIHEVIIHSPSHTDDIEKLAVEQVSRILTTYRDRYRAHDRIRFLAKQPPMS</sequence>
<accession>A0A0G1TV57</accession>
<dbReference type="InterPro" id="IPR053177">
    <property type="entry name" value="ADP-glucose_phosphorylase"/>
</dbReference>
<name>A0A0G1TV57_9BACT</name>
<keyword evidence="1" id="KW-0808">Transferase</keyword>
<gene>
    <name evidence="1" type="ORF">UY16_C0070G0006</name>
</gene>
<evidence type="ECO:0000313" key="2">
    <source>
        <dbReference type="Proteomes" id="UP000034739"/>
    </source>
</evidence>
<dbReference type="Proteomes" id="UP000034739">
    <property type="component" value="Unassembled WGS sequence"/>
</dbReference>
<comment type="caution">
    <text evidence="1">The sequence shown here is derived from an EMBL/GenBank/DDBJ whole genome shotgun (WGS) entry which is preliminary data.</text>
</comment>
<dbReference type="PANTHER" id="PTHR42763:SF2">
    <property type="entry name" value="ADP-GLUCOSE PHOSPHORYLASE"/>
    <property type="match status" value="1"/>
</dbReference>